<feature type="binding site" evidence="11">
    <location>
        <position position="472"/>
    </location>
    <ligand>
        <name>Zn(2+)</name>
        <dbReference type="ChEBI" id="CHEBI:29105"/>
        <label>1</label>
    </ligand>
</feature>
<keyword evidence="7 11" id="KW-0862">Zinc</keyword>
<evidence type="ECO:0000256" key="3">
    <source>
        <dbReference type="ARBA" id="ARBA00022723"/>
    </source>
</evidence>
<dbReference type="GO" id="GO:0008270">
    <property type="term" value="F:zinc ion binding"/>
    <property type="evidence" value="ECO:0007669"/>
    <property type="project" value="UniProtKB-UniRule"/>
</dbReference>
<dbReference type="SUPFAM" id="SSF52540">
    <property type="entry name" value="P-loop containing nucleoside triphosphate hydrolases"/>
    <property type="match status" value="1"/>
</dbReference>
<dbReference type="InterPro" id="IPR014001">
    <property type="entry name" value="Helicase_ATP-bd"/>
</dbReference>
<dbReference type="PROSITE" id="PS51192">
    <property type="entry name" value="HELICASE_ATP_BIND_1"/>
    <property type="match status" value="1"/>
</dbReference>
<dbReference type="EC" id="5.6.2.4" evidence="11"/>
<dbReference type="InterPro" id="IPR041222">
    <property type="entry name" value="PriA_3primeBD"/>
</dbReference>
<keyword evidence="8 11" id="KW-0067">ATP-binding</keyword>
<comment type="cofactor">
    <cofactor evidence="11">
        <name>Zn(2+)</name>
        <dbReference type="ChEBI" id="CHEBI:29105"/>
    </cofactor>
    <text evidence="11">Binds 2 zinc ions per subunit.</text>
</comment>
<keyword evidence="3 11" id="KW-0479">Metal-binding</keyword>
<dbReference type="InterPro" id="IPR041236">
    <property type="entry name" value="PriA_C"/>
</dbReference>
<comment type="subunit">
    <text evidence="11">Component of the replication restart primosome.</text>
</comment>
<evidence type="ECO:0000256" key="2">
    <source>
        <dbReference type="ARBA" id="ARBA00022705"/>
    </source>
</evidence>
<dbReference type="AlphaFoldDB" id="A0A4D6XY35"/>
<accession>A0A4D6XY35</accession>
<dbReference type="GO" id="GO:0006302">
    <property type="term" value="P:double-strand break repair"/>
    <property type="evidence" value="ECO:0007669"/>
    <property type="project" value="InterPro"/>
</dbReference>
<dbReference type="Pfam" id="PF18074">
    <property type="entry name" value="PriA_C"/>
    <property type="match status" value="1"/>
</dbReference>
<comment type="function">
    <text evidence="11">Initiates the restart of stalled replication forks, which reloads the replicative helicase on sites other than the origin of replication. Recognizes and binds to abandoned replication forks and remodels them to uncover a helicase loading site. Promotes assembly of the primosome at these replication forks.</text>
</comment>
<keyword evidence="1 11" id="KW-0639">Primosome</keyword>
<organism evidence="13 14">
    <name type="scientific">Buchnera aphidicola</name>
    <name type="common">Hyperomyzus lactucae</name>
    <dbReference type="NCBI Taxonomy" id="1241860"/>
    <lineage>
        <taxon>Bacteria</taxon>
        <taxon>Pseudomonadati</taxon>
        <taxon>Pseudomonadota</taxon>
        <taxon>Gammaproteobacteria</taxon>
        <taxon>Enterobacterales</taxon>
        <taxon>Erwiniaceae</taxon>
        <taxon>Buchnera</taxon>
    </lineage>
</organism>
<proteinExistence type="inferred from homology"/>
<comment type="catalytic activity">
    <reaction evidence="11">
        <text>Couples ATP hydrolysis with the unwinding of duplex DNA by translocating in the 3'-5' direction.</text>
        <dbReference type="EC" id="5.6.2.4"/>
    </reaction>
</comment>
<evidence type="ECO:0000256" key="1">
    <source>
        <dbReference type="ARBA" id="ARBA00022515"/>
    </source>
</evidence>
<sequence>MIIVKVILPLPIRKYFKYFMSDLMYPIVGGRIVVPFHSKDIIGIVVSFYKATNVSQLNFKYVKSLIDTKSIYTDVVLELLMWIGKNYQYPIGNLFFSVLPKLLCNGYVIKNKDVYRWSITKKGQELDSDQLKKRKKQLYTLLLLKKNSVLSTELKKYNLSKCILKKLEIQKLCTIDVNCQSFMKNKYISNTKKNFFLNKKILININNILIKKSFSSWLLTKINLYIKVKFYLGLIKEILYKDVQILILVPHVKYINMILIFLEKNFNISIDIMHSQLTNTKYLKNWIRTKNGENSIVIGTKNSIFLPFLKLGMIILLEEHNLNYKNINQYRYNARDIAILRAYKENIPIILDSETPSLKTLHNILSKKCLYIKLNKDNYIDKLNSSIIDLKKEKIRYGLSLTLINEIYNNFKKKQVLLIFNTFSLFFFVLSCHSCGWIFKCTNCHDYFEFNEYYHVLLCKFCLIKIKKPKFCYRCGCVSLIVCNIGIENIKNNIQNIFPKIPVFFLLHKKNFGKNLFNKKFFEFSTSDSCIIITTEKIVQNYFFPHVKLISLICVDNHFLSFQFRNIEYFAQFYINLAQLTNNGKKLVKILIQTSFSHNSHLKELCENGYLSLANKILEIRKNFLLPPWSFQSMIYAESLHSENNVIFLNLMRKLLKIKSKKHNCFLWLVGPNRVFSLRYKKKCFHKLLIQCSSRIVLNNVLNESIHIINLFSISKKIKWFVDIDPN</sequence>
<name>A0A4D6XY35_9GAMM</name>
<dbReference type="GO" id="GO:0006270">
    <property type="term" value="P:DNA replication initiation"/>
    <property type="evidence" value="ECO:0007669"/>
    <property type="project" value="TreeGrafter"/>
</dbReference>
<dbReference type="Gene3D" id="3.40.1440.60">
    <property type="entry name" value="PriA, 3(prime) DNA-binding domain"/>
    <property type="match status" value="1"/>
</dbReference>
<evidence type="ECO:0000256" key="4">
    <source>
        <dbReference type="ARBA" id="ARBA00022741"/>
    </source>
</evidence>
<dbReference type="PANTHER" id="PTHR30580:SF0">
    <property type="entry name" value="PRIMOSOMAL PROTEIN N"/>
    <property type="match status" value="1"/>
</dbReference>
<dbReference type="HAMAP" id="MF_00983">
    <property type="entry name" value="PriA"/>
    <property type="match status" value="1"/>
</dbReference>
<dbReference type="NCBIfam" id="TIGR00595">
    <property type="entry name" value="priA"/>
    <property type="match status" value="1"/>
</dbReference>
<evidence type="ECO:0000256" key="11">
    <source>
        <dbReference type="HAMAP-Rule" id="MF_00983"/>
    </source>
</evidence>
<evidence type="ECO:0000256" key="10">
    <source>
        <dbReference type="ARBA" id="ARBA00023235"/>
    </source>
</evidence>
<evidence type="ECO:0000313" key="13">
    <source>
        <dbReference type="EMBL" id="QCI20859.1"/>
    </source>
</evidence>
<dbReference type="InterPro" id="IPR005259">
    <property type="entry name" value="PriA"/>
</dbReference>
<keyword evidence="2 11" id="KW-0235">DNA replication</keyword>
<protein>
    <recommendedName>
        <fullName evidence="11">Replication restart protein PriA</fullName>
    </recommendedName>
    <alternativeName>
        <fullName evidence="11">ATP-dependent DNA helicase PriA</fullName>
        <ecNumber evidence="11">5.6.2.4</ecNumber>
    </alternativeName>
    <alternativeName>
        <fullName evidence="11">DNA 3'-5' helicase PriA</fullName>
    </alternativeName>
</protein>
<dbReference type="InterPro" id="IPR042115">
    <property type="entry name" value="PriA_3primeBD_sf"/>
</dbReference>
<keyword evidence="4 11" id="KW-0547">Nucleotide-binding</keyword>
<keyword evidence="10 11" id="KW-0413">Isomerase</keyword>
<dbReference type="InterPro" id="IPR027417">
    <property type="entry name" value="P-loop_NTPase"/>
</dbReference>
<keyword evidence="6 11" id="KW-0347">Helicase</keyword>
<evidence type="ECO:0000259" key="12">
    <source>
        <dbReference type="PROSITE" id="PS51192"/>
    </source>
</evidence>
<dbReference type="GO" id="GO:0005524">
    <property type="term" value="F:ATP binding"/>
    <property type="evidence" value="ECO:0007669"/>
    <property type="project" value="UniProtKB-UniRule"/>
</dbReference>
<evidence type="ECO:0000313" key="14">
    <source>
        <dbReference type="Proteomes" id="UP000298738"/>
    </source>
</evidence>
<gene>
    <name evidence="11 13" type="primary">priA</name>
    <name evidence="13" type="ORF">D9V68_00600</name>
</gene>
<evidence type="ECO:0000256" key="8">
    <source>
        <dbReference type="ARBA" id="ARBA00022840"/>
    </source>
</evidence>
<dbReference type="Proteomes" id="UP000298738">
    <property type="component" value="Chromosome"/>
</dbReference>
<feature type="domain" description="Helicase ATP-binding" evidence="12">
    <location>
        <begin position="208"/>
        <end position="374"/>
    </location>
</feature>
<evidence type="ECO:0000256" key="6">
    <source>
        <dbReference type="ARBA" id="ARBA00022806"/>
    </source>
</evidence>
<reference evidence="13 14" key="1">
    <citation type="submission" date="2018-12" db="EMBL/GenBank/DDBJ databases">
        <authorList>
            <person name="Chong R.A."/>
        </authorList>
    </citation>
    <scope>NUCLEOTIDE SEQUENCE [LARGE SCALE GENOMIC DNA]</scope>
    <source>
        <strain evidence="13 14">Hla</strain>
    </source>
</reference>
<reference evidence="13 14" key="2">
    <citation type="submission" date="2019-05" db="EMBL/GenBank/DDBJ databases">
        <title>Genome evolution of the obligate endosymbiont Buchnera aphidicola.</title>
        <authorList>
            <person name="Moran N.A."/>
        </authorList>
    </citation>
    <scope>NUCLEOTIDE SEQUENCE [LARGE SCALE GENOMIC DNA]</scope>
    <source>
        <strain evidence="13 14">Hla</strain>
    </source>
</reference>
<dbReference type="GO" id="GO:0003677">
    <property type="term" value="F:DNA binding"/>
    <property type="evidence" value="ECO:0007669"/>
    <property type="project" value="UniProtKB-UniRule"/>
</dbReference>
<dbReference type="PANTHER" id="PTHR30580">
    <property type="entry name" value="PRIMOSOMAL PROTEIN N"/>
    <property type="match status" value="1"/>
</dbReference>
<dbReference type="EMBL" id="CP034876">
    <property type="protein sequence ID" value="QCI20859.1"/>
    <property type="molecule type" value="Genomic_DNA"/>
</dbReference>
<dbReference type="GO" id="GO:0016887">
    <property type="term" value="F:ATP hydrolysis activity"/>
    <property type="evidence" value="ECO:0007669"/>
    <property type="project" value="RHEA"/>
</dbReference>
<keyword evidence="9 11" id="KW-0238">DNA-binding</keyword>
<keyword evidence="5 11" id="KW-0378">Hydrolase</keyword>
<dbReference type="GO" id="GO:0006310">
    <property type="term" value="P:DNA recombination"/>
    <property type="evidence" value="ECO:0007669"/>
    <property type="project" value="InterPro"/>
</dbReference>
<dbReference type="GO" id="GO:1990077">
    <property type="term" value="C:primosome complex"/>
    <property type="evidence" value="ECO:0007669"/>
    <property type="project" value="UniProtKB-UniRule"/>
</dbReference>
<feature type="binding site" evidence="11">
    <location>
        <position position="432"/>
    </location>
    <ligand>
        <name>Zn(2+)</name>
        <dbReference type="ChEBI" id="CHEBI:29105"/>
        <label>1</label>
    </ligand>
</feature>
<evidence type="ECO:0000256" key="9">
    <source>
        <dbReference type="ARBA" id="ARBA00023125"/>
    </source>
</evidence>
<feature type="binding site" evidence="11">
    <location>
        <position position="441"/>
    </location>
    <ligand>
        <name>Zn(2+)</name>
        <dbReference type="ChEBI" id="CHEBI:29105"/>
        <label>2</label>
    </ligand>
</feature>
<dbReference type="Gene3D" id="3.40.50.300">
    <property type="entry name" value="P-loop containing nucleotide triphosphate hydrolases"/>
    <property type="match status" value="1"/>
</dbReference>
<feature type="binding site" evidence="11">
    <location>
        <position position="435"/>
    </location>
    <ligand>
        <name>Zn(2+)</name>
        <dbReference type="ChEBI" id="CHEBI:29105"/>
        <label>1</label>
    </ligand>
</feature>
<feature type="binding site" evidence="11">
    <location>
        <position position="459"/>
    </location>
    <ligand>
        <name>Zn(2+)</name>
        <dbReference type="ChEBI" id="CHEBI:29105"/>
        <label>2</label>
    </ligand>
</feature>
<dbReference type="OrthoDB" id="9759544at2"/>
<evidence type="ECO:0000256" key="7">
    <source>
        <dbReference type="ARBA" id="ARBA00022833"/>
    </source>
</evidence>
<dbReference type="RefSeq" id="WP_158357336.1">
    <property type="nucleotide sequence ID" value="NZ_CP034876.1"/>
</dbReference>
<dbReference type="Pfam" id="PF17764">
    <property type="entry name" value="PriA_3primeBD"/>
    <property type="match status" value="1"/>
</dbReference>
<dbReference type="GO" id="GO:0006269">
    <property type="term" value="P:DNA replication, synthesis of primer"/>
    <property type="evidence" value="ECO:0007669"/>
    <property type="project" value="UniProtKB-KW"/>
</dbReference>
<comment type="similarity">
    <text evidence="11">Belongs to the helicase family. PriA subfamily.</text>
</comment>
<evidence type="ECO:0000256" key="5">
    <source>
        <dbReference type="ARBA" id="ARBA00022801"/>
    </source>
</evidence>
<dbReference type="GO" id="GO:0043138">
    <property type="term" value="F:3'-5' DNA helicase activity"/>
    <property type="evidence" value="ECO:0007669"/>
    <property type="project" value="UniProtKB-EC"/>
</dbReference>
<feature type="binding site" evidence="11">
    <location>
        <position position="444"/>
    </location>
    <ligand>
        <name>Zn(2+)</name>
        <dbReference type="ChEBI" id="CHEBI:29105"/>
        <label>2</label>
    </ligand>
</feature>
<feature type="binding site" evidence="11">
    <location>
        <position position="475"/>
    </location>
    <ligand>
        <name>Zn(2+)</name>
        <dbReference type="ChEBI" id="CHEBI:29105"/>
        <label>1</label>
    </ligand>
</feature>
<feature type="binding site" evidence="11">
    <location>
        <position position="462"/>
    </location>
    <ligand>
        <name>Zn(2+)</name>
        <dbReference type="ChEBI" id="CHEBI:29105"/>
        <label>2</label>
    </ligand>
</feature>
<comment type="catalytic activity">
    <reaction evidence="11">
        <text>ATP + H2O = ADP + phosphate + H(+)</text>
        <dbReference type="Rhea" id="RHEA:13065"/>
        <dbReference type="ChEBI" id="CHEBI:15377"/>
        <dbReference type="ChEBI" id="CHEBI:15378"/>
        <dbReference type="ChEBI" id="CHEBI:30616"/>
        <dbReference type="ChEBI" id="CHEBI:43474"/>
        <dbReference type="ChEBI" id="CHEBI:456216"/>
        <dbReference type="EC" id="5.6.2.4"/>
    </reaction>
</comment>